<sequence>MGVAVVGEQGREPAFDGGRHRELPARRWVRAWLWAESAWRDFLYLVMPAECVSCGREDAALCPGCARLLRLQARTPYRAEGSADALVSVFGQVLLPVVAAGEYRDVLAATILAFKNHGRTELASVLGRRLARGMDSLPGLLPGAAGRDLVLVPVPSTGSGWRRRGYDPVAMLLRAVQRERRVPAGTVIVPALAARARPPWRRHHQKGLGRAARRRNVRNSMRLRAGLPWGIRPAANLAGAFVVVVDDVLTTGSTVREAAQTLEICGARVVGALVLAAARAPGGDTVEGPREGLAENSLCTKDE</sequence>
<dbReference type="EMBL" id="JAAKZI010000016">
    <property type="protein sequence ID" value="NGN83914.1"/>
    <property type="molecule type" value="Genomic_DNA"/>
</dbReference>
<feature type="region of interest" description="Disordered" evidence="2">
    <location>
        <begin position="281"/>
        <end position="303"/>
    </location>
</feature>
<dbReference type="InterPro" id="IPR051910">
    <property type="entry name" value="ComF/GntX_DNA_util-trans"/>
</dbReference>
<gene>
    <name evidence="4" type="ORF">G6N77_10640</name>
</gene>
<dbReference type="Gene3D" id="3.40.50.2020">
    <property type="match status" value="1"/>
</dbReference>
<dbReference type="Pfam" id="PF00156">
    <property type="entry name" value="Pribosyltran"/>
    <property type="match status" value="1"/>
</dbReference>
<comment type="caution">
    <text evidence="4">The sequence shown here is derived from an EMBL/GenBank/DDBJ whole genome shotgun (WGS) entry which is preliminary data.</text>
</comment>
<dbReference type="RefSeq" id="WP_165182140.1">
    <property type="nucleotide sequence ID" value="NZ_JAAKZI010000016.1"/>
</dbReference>
<protein>
    <submittedName>
        <fullName evidence="4">ComF family protein</fullName>
    </submittedName>
</protein>
<proteinExistence type="inferred from homology"/>
<comment type="similarity">
    <text evidence="1">Belongs to the ComF/GntX family.</text>
</comment>
<feature type="domain" description="Phosphoribosyltransferase" evidence="3">
    <location>
        <begin position="232"/>
        <end position="285"/>
    </location>
</feature>
<keyword evidence="5" id="KW-1185">Reference proteome</keyword>
<dbReference type="SUPFAM" id="SSF53271">
    <property type="entry name" value="PRTase-like"/>
    <property type="match status" value="1"/>
</dbReference>
<evidence type="ECO:0000313" key="4">
    <source>
        <dbReference type="EMBL" id="NGN83914.1"/>
    </source>
</evidence>
<accession>A0ABX0DAK4</accession>
<dbReference type="PANTHER" id="PTHR47505">
    <property type="entry name" value="DNA UTILIZATION PROTEIN YHGH"/>
    <property type="match status" value="1"/>
</dbReference>
<dbReference type="Proteomes" id="UP000479226">
    <property type="component" value="Unassembled WGS sequence"/>
</dbReference>
<evidence type="ECO:0000256" key="1">
    <source>
        <dbReference type="ARBA" id="ARBA00008007"/>
    </source>
</evidence>
<name>A0ABX0DAK4_9MICC</name>
<dbReference type="CDD" id="cd06223">
    <property type="entry name" value="PRTases_typeI"/>
    <property type="match status" value="1"/>
</dbReference>
<organism evidence="4 5">
    <name type="scientific">Arthrobacter silviterrae</name>
    <dbReference type="NCBI Taxonomy" id="2026658"/>
    <lineage>
        <taxon>Bacteria</taxon>
        <taxon>Bacillati</taxon>
        <taxon>Actinomycetota</taxon>
        <taxon>Actinomycetes</taxon>
        <taxon>Micrococcales</taxon>
        <taxon>Micrococcaceae</taxon>
        <taxon>Arthrobacter</taxon>
    </lineage>
</organism>
<reference evidence="4 5" key="1">
    <citation type="submission" date="2020-02" db="EMBL/GenBank/DDBJ databases">
        <title>Genome sequence of the type strain DSM 27180 of Arthrobacter silviterrae.</title>
        <authorList>
            <person name="Gao J."/>
            <person name="Sun J."/>
        </authorList>
    </citation>
    <scope>NUCLEOTIDE SEQUENCE [LARGE SCALE GENOMIC DNA]</scope>
    <source>
        <strain evidence="4 5">DSM 27180</strain>
    </source>
</reference>
<evidence type="ECO:0000259" key="3">
    <source>
        <dbReference type="Pfam" id="PF00156"/>
    </source>
</evidence>
<dbReference type="PANTHER" id="PTHR47505:SF1">
    <property type="entry name" value="DNA UTILIZATION PROTEIN YHGH"/>
    <property type="match status" value="1"/>
</dbReference>
<evidence type="ECO:0000313" key="5">
    <source>
        <dbReference type="Proteomes" id="UP000479226"/>
    </source>
</evidence>
<dbReference type="InterPro" id="IPR029057">
    <property type="entry name" value="PRTase-like"/>
</dbReference>
<dbReference type="InterPro" id="IPR000836">
    <property type="entry name" value="PRTase_dom"/>
</dbReference>
<evidence type="ECO:0000256" key="2">
    <source>
        <dbReference type="SAM" id="MobiDB-lite"/>
    </source>
</evidence>